<dbReference type="Gene3D" id="6.10.280.50">
    <property type="match status" value="1"/>
</dbReference>
<organism evidence="1 2">
    <name type="scientific">Ancylobacter mangrovi</name>
    <dbReference type="NCBI Taxonomy" id="2972472"/>
    <lineage>
        <taxon>Bacteria</taxon>
        <taxon>Pseudomonadati</taxon>
        <taxon>Pseudomonadota</taxon>
        <taxon>Alphaproteobacteria</taxon>
        <taxon>Hyphomicrobiales</taxon>
        <taxon>Xanthobacteraceae</taxon>
        <taxon>Ancylobacter</taxon>
    </lineage>
</organism>
<evidence type="ECO:0000313" key="1">
    <source>
        <dbReference type="EMBL" id="MCS0497560.1"/>
    </source>
</evidence>
<evidence type="ECO:0000313" key="2">
    <source>
        <dbReference type="Proteomes" id="UP001151088"/>
    </source>
</evidence>
<dbReference type="Pfam" id="PF04325">
    <property type="entry name" value="DUF465"/>
    <property type="match status" value="1"/>
</dbReference>
<accession>A0A9X2PGQ0</accession>
<proteinExistence type="predicted"/>
<name>A0A9X2PGQ0_9HYPH</name>
<dbReference type="EMBL" id="JANTHZ010000013">
    <property type="protein sequence ID" value="MCS0497560.1"/>
    <property type="molecule type" value="Genomic_DNA"/>
</dbReference>
<sequence>MSMQAHVAELERRHQALEKELREEVARPGSDEVRVMDLKRRKLHLKDEITRLRGSPLH</sequence>
<comment type="caution">
    <text evidence="1">The sequence shown here is derived from an EMBL/GenBank/DDBJ whole genome shotgun (WGS) entry which is preliminary data.</text>
</comment>
<reference evidence="1" key="1">
    <citation type="submission" date="2022-08" db="EMBL/GenBank/DDBJ databases">
        <authorList>
            <person name="Li F."/>
        </authorList>
    </citation>
    <scope>NUCLEOTIDE SEQUENCE</scope>
    <source>
        <strain evidence="1">MQZ15Z-1</strain>
    </source>
</reference>
<keyword evidence="2" id="KW-1185">Reference proteome</keyword>
<gene>
    <name evidence="1" type="ORF">NVS89_20935</name>
</gene>
<dbReference type="InterPro" id="IPR007420">
    <property type="entry name" value="DUF465"/>
</dbReference>
<dbReference type="InterPro" id="IPR038444">
    <property type="entry name" value="DUF465_sf"/>
</dbReference>
<protein>
    <submittedName>
        <fullName evidence="1">DUF465 domain-containing protein</fullName>
    </submittedName>
</protein>
<dbReference type="AlphaFoldDB" id="A0A9X2PGQ0"/>
<dbReference type="RefSeq" id="WP_258734710.1">
    <property type="nucleotide sequence ID" value="NZ_JANTHY010000006.1"/>
</dbReference>
<dbReference type="Proteomes" id="UP001151088">
    <property type="component" value="Unassembled WGS sequence"/>
</dbReference>